<dbReference type="GO" id="GO:0006281">
    <property type="term" value="P:DNA repair"/>
    <property type="evidence" value="ECO:0007669"/>
    <property type="project" value="UniProtKB-KW"/>
</dbReference>
<accession>A0A9X0MLT0</accession>
<dbReference type="SMART" id="SM00532">
    <property type="entry name" value="LIGANc"/>
    <property type="match status" value="1"/>
</dbReference>
<evidence type="ECO:0000256" key="7">
    <source>
        <dbReference type="ARBA" id="ARBA00022842"/>
    </source>
</evidence>
<comment type="cofactor">
    <cofactor evidence="12">
        <name>Mg(2+)</name>
        <dbReference type="ChEBI" id="CHEBI:18420"/>
    </cofactor>
    <cofactor evidence="12">
        <name>Mn(2+)</name>
        <dbReference type="ChEBI" id="CHEBI:29035"/>
    </cofactor>
</comment>
<dbReference type="Pfam" id="PF12826">
    <property type="entry name" value="HHH_2"/>
    <property type="match status" value="1"/>
</dbReference>
<dbReference type="SUPFAM" id="SSF50249">
    <property type="entry name" value="Nucleic acid-binding proteins"/>
    <property type="match status" value="1"/>
</dbReference>
<keyword evidence="10 12" id="KW-0464">Manganese</keyword>
<dbReference type="InterPro" id="IPR012340">
    <property type="entry name" value="NA-bd_OB-fold"/>
</dbReference>
<feature type="binding site" evidence="12">
    <location>
        <position position="159"/>
    </location>
    <ligand>
        <name>NAD(+)</name>
        <dbReference type="ChEBI" id="CHEBI:57540"/>
    </ligand>
</feature>
<dbReference type="SMART" id="SM00278">
    <property type="entry name" value="HhH1"/>
    <property type="match status" value="3"/>
</dbReference>
<evidence type="ECO:0000256" key="9">
    <source>
        <dbReference type="ARBA" id="ARBA00023204"/>
    </source>
</evidence>
<dbReference type="FunFam" id="1.10.150.20:FF:000007">
    <property type="entry name" value="DNA ligase"/>
    <property type="match status" value="1"/>
</dbReference>
<keyword evidence="8 12" id="KW-0520">NAD</keyword>
<dbReference type="InterPro" id="IPR036420">
    <property type="entry name" value="BRCT_dom_sf"/>
</dbReference>
<dbReference type="Gene3D" id="1.10.287.610">
    <property type="entry name" value="Helix hairpin bin"/>
    <property type="match status" value="1"/>
</dbReference>
<protein>
    <recommendedName>
        <fullName evidence="12">DNA ligase</fullName>
        <ecNumber evidence="12">6.5.1.2</ecNumber>
    </recommendedName>
    <alternativeName>
        <fullName evidence="12">Polydeoxyribonucleotide synthase [NAD(+)]</fullName>
    </alternativeName>
</protein>
<keyword evidence="3 12" id="KW-0235">DNA replication</keyword>
<dbReference type="GO" id="GO:0006260">
    <property type="term" value="P:DNA replication"/>
    <property type="evidence" value="ECO:0007669"/>
    <property type="project" value="UniProtKB-KW"/>
</dbReference>
<dbReference type="RefSeq" id="WP_061662351.1">
    <property type="nucleotide sequence ID" value="NZ_LOMO01000001.1"/>
</dbReference>
<feature type="binding site" evidence="12">
    <location>
        <position position="409"/>
    </location>
    <ligand>
        <name>Zn(2+)</name>
        <dbReference type="ChEBI" id="CHEBI:29105"/>
    </ligand>
</feature>
<evidence type="ECO:0000256" key="6">
    <source>
        <dbReference type="ARBA" id="ARBA00022833"/>
    </source>
</evidence>
<dbReference type="InterPro" id="IPR004149">
    <property type="entry name" value="Znf_DNAligase_C4"/>
</dbReference>
<evidence type="ECO:0000256" key="3">
    <source>
        <dbReference type="ARBA" id="ARBA00022705"/>
    </source>
</evidence>
<dbReference type="PROSITE" id="PS50172">
    <property type="entry name" value="BRCT"/>
    <property type="match status" value="1"/>
</dbReference>
<feature type="binding site" evidence="12">
    <location>
        <begin position="78"/>
        <end position="79"/>
    </location>
    <ligand>
        <name>NAD(+)</name>
        <dbReference type="ChEBI" id="CHEBI:57540"/>
    </ligand>
</feature>
<dbReference type="Pfam" id="PF00533">
    <property type="entry name" value="BRCT"/>
    <property type="match status" value="1"/>
</dbReference>
<dbReference type="PIRSF" id="PIRSF001604">
    <property type="entry name" value="LigA"/>
    <property type="match status" value="1"/>
</dbReference>
<evidence type="ECO:0000256" key="2">
    <source>
        <dbReference type="ARBA" id="ARBA00022598"/>
    </source>
</evidence>
<comment type="function">
    <text evidence="1 12">DNA ligase that catalyzes the formation of phosphodiester linkages between 5'-phosphoryl and 3'-hydroxyl groups in double-stranded DNA using NAD as a coenzyme and as the energy source for the reaction. It is essential for DNA replication and repair of damaged DNA.</text>
</comment>
<dbReference type="InterPro" id="IPR041663">
    <property type="entry name" value="DisA/LigA_HHH"/>
</dbReference>
<dbReference type="InterPro" id="IPR001679">
    <property type="entry name" value="DNA_ligase"/>
</dbReference>
<dbReference type="Gene3D" id="6.20.10.30">
    <property type="match status" value="1"/>
</dbReference>
<dbReference type="InterPro" id="IPR001357">
    <property type="entry name" value="BRCT_dom"/>
</dbReference>
<dbReference type="Pfam" id="PF14520">
    <property type="entry name" value="HHH_5"/>
    <property type="match status" value="1"/>
</dbReference>
<dbReference type="SUPFAM" id="SSF52113">
    <property type="entry name" value="BRCT domain"/>
    <property type="match status" value="1"/>
</dbReference>
<keyword evidence="6 12" id="KW-0862">Zinc</keyword>
<dbReference type="CDD" id="cd17748">
    <property type="entry name" value="BRCT_DNA_ligase_like"/>
    <property type="match status" value="1"/>
</dbReference>
<dbReference type="Pfam" id="PF03120">
    <property type="entry name" value="OB_DNA_ligase"/>
    <property type="match status" value="1"/>
</dbReference>
<gene>
    <name evidence="12" type="primary">ligA</name>
    <name evidence="14" type="ORF">AT268_31200</name>
</gene>
<comment type="similarity">
    <text evidence="12">Belongs to the NAD-dependent DNA ligase family. LigA subfamily.</text>
</comment>
<dbReference type="Gene3D" id="3.40.50.10190">
    <property type="entry name" value="BRCT domain"/>
    <property type="match status" value="1"/>
</dbReference>
<keyword evidence="9 12" id="KW-0234">DNA repair</keyword>
<comment type="catalytic activity">
    <reaction evidence="11 12">
        <text>NAD(+) + (deoxyribonucleotide)n-3'-hydroxyl + 5'-phospho-(deoxyribonucleotide)m = (deoxyribonucleotide)n+m + AMP + beta-nicotinamide D-nucleotide.</text>
        <dbReference type="EC" id="6.5.1.2"/>
    </reaction>
</comment>
<keyword evidence="4 12" id="KW-0479">Metal-binding</keyword>
<feature type="binding site" evidence="12">
    <location>
        <position position="273"/>
    </location>
    <ligand>
        <name>NAD(+)</name>
        <dbReference type="ChEBI" id="CHEBI:57540"/>
    </ligand>
</feature>
<dbReference type="InterPro" id="IPR010994">
    <property type="entry name" value="RuvA_2-like"/>
</dbReference>
<keyword evidence="7 12" id="KW-0460">Magnesium</keyword>
<dbReference type="Gene3D" id="2.40.50.140">
    <property type="entry name" value="Nucleic acid-binding proteins"/>
    <property type="match status" value="1"/>
</dbReference>
<evidence type="ECO:0000256" key="12">
    <source>
        <dbReference type="HAMAP-Rule" id="MF_01588"/>
    </source>
</evidence>
<dbReference type="EC" id="6.5.1.2" evidence="12"/>
<dbReference type="GO" id="GO:0003911">
    <property type="term" value="F:DNA ligase (NAD+) activity"/>
    <property type="evidence" value="ECO:0007669"/>
    <property type="project" value="UniProtKB-UniRule"/>
</dbReference>
<dbReference type="Gene3D" id="1.10.150.20">
    <property type="entry name" value="5' to 3' exonuclease, C-terminal subdomain"/>
    <property type="match status" value="2"/>
</dbReference>
<feature type="binding site" evidence="12">
    <location>
        <position position="394"/>
    </location>
    <ligand>
        <name>Zn(2+)</name>
        <dbReference type="ChEBI" id="CHEBI:29105"/>
    </ligand>
</feature>
<evidence type="ECO:0000256" key="4">
    <source>
        <dbReference type="ARBA" id="ARBA00022723"/>
    </source>
</evidence>
<organism evidence="14 15">
    <name type="scientific">Bacillus cereus</name>
    <dbReference type="NCBI Taxonomy" id="1396"/>
    <lineage>
        <taxon>Bacteria</taxon>
        <taxon>Bacillati</taxon>
        <taxon>Bacillota</taxon>
        <taxon>Bacilli</taxon>
        <taxon>Bacillales</taxon>
        <taxon>Bacillaceae</taxon>
        <taxon>Bacillus</taxon>
        <taxon>Bacillus cereus group</taxon>
    </lineage>
</organism>
<dbReference type="NCBIfam" id="TIGR00575">
    <property type="entry name" value="dnlj"/>
    <property type="match status" value="1"/>
</dbReference>
<dbReference type="InterPro" id="IPR013839">
    <property type="entry name" value="DNAligase_adenylation"/>
</dbReference>
<dbReference type="InterPro" id="IPR013840">
    <property type="entry name" value="DNAligase_N"/>
</dbReference>
<dbReference type="NCBIfam" id="NF005932">
    <property type="entry name" value="PRK07956.1"/>
    <property type="match status" value="1"/>
</dbReference>
<feature type="binding site" evidence="12">
    <location>
        <position position="125"/>
    </location>
    <ligand>
        <name>NAD(+)</name>
        <dbReference type="ChEBI" id="CHEBI:57540"/>
    </ligand>
</feature>
<keyword evidence="2 12" id="KW-0436">Ligase</keyword>
<name>A0A9X0MLT0_BACCE</name>
<feature type="binding site" evidence="12">
    <location>
        <position position="414"/>
    </location>
    <ligand>
        <name>Zn(2+)</name>
        <dbReference type="ChEBI" id="CHEBI:29105"/>
    </ligand>
</feature>
<comment type="caution">
    <text evidence="12">Lacks conserved residue(s) required for the propagation of feature annotation.</text>
</comment>
<evidence type="ECO:0000256" key="5">
    <source>
        <dbReference type="ARBA" id="ARBA00022763"/>
    </source>
</evidence>
<evidence type="ECO:0000256" key="1">
    <source>
        <dbReference type="ARBA" id="ARBA00004067"/>
    </source>
</evidence>
<evidence type="ECO:0000256" key="10">
    <source>
        <dbReference type="ARBA" id="ARBA00023211"/>
    </source>
</evidence>
<feature type="binding site" evidence="12">
    <location>
        <begin position="29"/>
        <end position="33"/>
    </location>
    <ligand>
        <name>NAD(+)</name>
        <dbReference type="ChEBI" id="CHEBI:57540"/>
    </ligand>
</feature>
<dbReference type="InterPro" id="IPR003583">
    <property type="entry name" value="Hlx-hairpin-Hlx_DNA-bd_motif"/>
</dbReference>
<sequence length="669" mass="75201">MIEQKIKLLREEVMKHDLLYDEGTPIITDSEYDQMYYELVSLEEKHPEFANENSPTKRIYSVVVDSLKKVKHSTPMLSQDKGHTEEDIVKFANKSDDEIIVGDKEDGLTIVLKYNNGIYYEASTRGDGYIGEDVTHTVRTITNLPKKISFKGYLEVRAESVIPFSEFERINVDGKYKSPRNLVSGSVRTLNANIAKERGLSIIAFDLVKAEGITFEKDTEQLEFLKEQGFNVVPYKLFKNTPEGIKELVQYCLTYNKEVRPTIPHMIDGLVLKFNNLAVREALGYTSKFPRWGFAFKFDSLDATTKLLNIVETVGKSGQITPNGIFEPVEIDGVTIQKASLANYDNIKERDIRIGDTIVVARANDVIPQIVSAVTELRDGTEKEILPPTCCPVCNGEVVKEEDNVHYFCINSTCSAQQERILKHFVSRNAMNIDGLGAKTVETFYEKGILSSISDIYTLKDNLDKLSVLRGFGEKKIQKMLSGIEESKHVPLSKFLYALAIPNVGSSTGKDIAKKFKTMRHLIELSKDTVVLKTELMKIDGIGETVASSMVSYFEESHNIELIEFLYSIGFSMMEEVEEIIASEEIDGKIFVITGSLSKPRNDIKKEIEARGGKVSGSVSAKTNFLVLGGYNHVTGELPEKETNSSKYKNAVKFECPIISEEELFDKMK</sequence>
<dbReference type="Pfam" id="PF03119">
    <property type="entry name" value="DNA_ligase_ZBD"/>
    <property type="match status" value="1"/>
</dbReference>
<dbReference type="SUPFAM" id="SSF56091">
    <property type="entry name" value="DNA ligase/mRNA capping enzyme, catalytic domain"/>
    <property type="match status" value="1"/>
</dbReference>
<evidence type="ECO:0000313" key="14">
    <source>
        <dbReference type="EMBL" id="KXY51011.1"/>
    </source>
</evidence>
<dbReference type="GO" id="GO:0046872">
    <property type="term" value="F:metal ion binding"/>
    <property type="evidence" value="ECO:0007669"/>
    <property type="project" value="UniProtKB-KW"/>
</dbReference>
<dbReference type="SUPFAM" id="SSF47781">
    <property type="entry name" value="RuvA domain 2-like"/>
    <property type="match status" value="1"/>
</dbReference>
<proteinExistence type="inferred from homology"/>
<dbReference type="SMART" id="SM00292">
    <property type="entry name" value="BRCT"/>
    <property type="match status" value="1"/>
</dbReference>
<dbReference type="Gene3D" id="3.30.470.30">
    <property type="entry name" value="DNA ligase/mRNA capping enzyme"/>
    <property type="match status" value="1"/>
</dbReference>
<evidence type="ECO:0000259" key="13">
    <source>
        <dbReference type="PROSITE" id="PS50172"/>
    </source>
</evidence>
<feature type="binding site" evidence="12">
    <location>
        <position position="297"/>
    </location>
    <ligand>
        <name>NAD(+)</name>
        <dbReference type="ChEBI" id="CHEBI:57540"/>
    </ligand>
</feature>
<reference evidence="14 15" key="1">
    <citation type="submission" date="2015-12" db="EMBL/GenBank/DDBJ databases">
        <title>Bacillus cereus Group isolate.</title>
        <authorList>
            <person name="Kovac J."/>
        </authorList>
    </citation>
    <scope>NUCLEOTIDE SEQUENCE [LARGE SCALE GENOMIC DNA]</scope>
    <source>
        <strain evidence="14 15">FSL K6-0073</strain>
    </source>
</reference>
<feature type="active site" description="N6-AMP-lysine intermediate" evidence="12">
    <location>
        <position position="104"/>
    </location>
</feature>
<dbReference type="InterPro" id="IPR004150">
    <property type="entry name" value="NAD_DNA_ligase_OB"/>
</dbReference>
<dbReference type="EMBL" id="LOMO01000001">
    <property type="protein sequence ID" value="KXY51011.1"/>
    <property type="molecule type" value="Genomic_DNA"/>
</dbReference>
<dbReference type="HAMAP" id="MF_01588">
    <property type="entry name" value="DNA_ligase_A"/>
    <property type="match status" value="1"/>
</dbReference>
<evidence type="ECO:0000256" key="8">
    <source>
        <dbReference type="ARBA" id="ARBA00023027"/>
    </source>
</evidence>
<dbReference type="Proteomes" id="UP000075476">
    <property type="component" value="Unassembled WGS sequence"/>
</dbReference>
<dbReference type="AlphaFoldDB" id="A0A9X0MLT0"/>
<evidence type="ECO:0000313" key="15">
    <source>
        <dbReference type="Proteomes" id="UP000075476"/>
    </source>
</evidence>
<keyword evidence="5 12" id="KW-0227">DNA damage</keyword>
<feature type="domain" description="BRCT" evidence="13">
    <location>
        <begin position="581"/>
        <end position="669"/>
    </location>
</feature>
<dbReference type="GO" id="GO:0003677">
    <property type="term" value="F:DNA binding"/>
    <property type="evidence" value="ECO:0007669"/>
    <property type="project" value="InterPro"/>
</dbReference>
<comment type="caution">
    <text evidence="14">The sequence shown here is derived from an EMBL/GenBank/DDBJ whole genome shotgun (WGS) entry which is preliminary data.</text>
</comment>
<feature type="binding site" evidence="12">
    <location>
        <position position="391"/>
    </location>
    <ligand>
        <name>Zn(2+)</name>
        <dbReference type="ChEBI" id="CHEBI:29105"/>
    </ligand>
</feature>
<evidence type="ECO:0000256" key="11">
    <source>
        <dbReference type="ARBA" id="ARBA00034005"/>
    </source>
</evidence>
<dbReference type="Pfam" id="PF01653">
    <property type="entry name" value="DNA_ligase_aden"/>
    <property type="match status" value="1"/>
</dbReference>